<organism evidence="1 2">
    <name type="scientific">Oryza sativa subsp. japonica</name>
    <name type="common">Rice</name>
    <dbReference type="NCBI Taxonomy" id="39947"/>
    <lineage>
        <taxon>Eukaryota</taxon>
        <taxon>Viridiplantae</taxon>
        <taxon>Streptophyta</taxon>
        <taxon>Embryophyta</taxon>
        <taxon>Tracheophyta</taxon>
        <taxon>Spermatophyta</taxon>
        <taxon>Magnoliopsida</taxon>
        <taxon>Liliopsida</taxon>
        <taxon>Poales</taxon>
        <taxon>Poaceae</taxon>
        <taxon>BOP clade</taxon>
        <taxon>Oryzoideae</taxon>
        <taxon>Oryzeae</taxon>
        <taxon>Oryzinae</taxon>
        <taxon>Oryza</taxon>
        <taxon>Oryza sativa</taxon>
    </lineage>
</organism>
<keyword evidence="2" id="KW-1185">Reference proteome</keyword>
<dbReference type="Proteomes" id="UP000059680">
    <property type="component" value="Chromosome 1"/>
</dbReference>
<evidence type="ECO:0000313" key="2">
    <source>
        <dbReference type="Proteomes" id="UP000059680"/>
    </source>
</evidence>
<dbReference type="PaxDb" id="39947-A0A0P0VBB0"/>
<sequence>INPEQRPSMGEVVRLIESENEHIRDLSRQFIPHFTK</sequence>
<proteinExistence type="predicted"/>
<dbReference type="STRING" id="39947.A0A0P0VBB0"/>
<reference evidence="1 2" key="2">
    <citation type="journal article" date="2013" name="Plant Cell Physiol.">
        <title>Rice Annotation Project Database (RAP-DB): an integrative and interactive database for rice genomics.</title>
        <authorList>
            <person name="Sakai H."/>
            <person name="Lee S.S."/>
            <person name="Tanaka T."/>
            <person name="Numa H."/>
            <person name="Kim J."/>
            <person name="Kawahara Y."/>
            <person name="Wakimoto H."/>
            <person name="Yang C.C."/>
            <person name="Iwamoto M."/>
            <person name="Abe T."/>
            <person name="Yamada Y."/>
            <person name="Muto A."/>
            <person name="Inokuchi H."/>
            <person name="Ikemura T."/>
            <person name="Matsumoto T."/>
            <person name="Sasaki T."/>
            <person name="Itoh T."/>
        </authorList>
    </citation>
    <scope>NUCLEOTIDE SEQUENCE [LARGE SCALE GENOMIC DNA]</scope>
    <source>
        <strain evidence="2">cv. Nipponbare</strain>
    </source>
</reference>
<reference evidence="2" key="1">
    <citation type="journal article" date="2005" name="Nature">
        <title>The map-based sequence of the rice genome.</title>
        <authorList>
            <consortium name="International rice genome sequencing project (IRGSP)"/>
            <person name="Matsumoto T."/>
            <person name="Wu J."/>
            <person name="Kanamori H."/>
            <person name="Katayose Y."/>
            <person name="Fujisawa M."/>
            <person name="Namiki N."/>
            <person name="Mizuno H."/>
            <person name="Yamamoto K."/>
            <person name="Antonio B.A."/>
            <person name="Baba T."/>
            <person name="Sakata K."/>
            <person name="Nagamura Y."/>
            <person name="Aoki H."/>
            <person name="Arikawa K."/>
            <person name="Arita K."/>
            <person name="Bito T."/>
            <person name="Chiden Y."/>
            <person name="Fujitsuka N."/>
            <person name="Fukunaka R."/>
            <person name="Hamada M."/>
            <person name="Harada C."/>
            <person name="Hayashi A."/>
            <person name="Hijishita S."/>
            <person name="Honda M."/>
            <person name="Hosokawa S."/>
            <person name="Ichikawa Y."/>
            <person name="Idonuma A."/>
            <person name="Iijima M."/>
            <person name="Ikeda M."/>
            <person name="Ikeno M."/>
            <person name="Ito K."/>
            <person name="Ito S."/>
            <person name="Ito T."/>
            <person name="Ito Y."/>
            <person name="Ito Y."/>
            <person name="Iwabuchi A."/>
            <person name="Kamiya K."/>
            <person name="Karasawa W."/>
            <person name="Kurita K."/>
            <person name="Katagiri S."/>
            <person name="Kikuta A."/>
            <person name="Kobayashi H."/>
            <person name="Kobayashi N."/>
            <person name="Machita K."/>
            <person name="Maehara T."/>
            <person name="Masukawa M."/>
            <person name="Mizubayashi T."/>
            <person name="Mukai Y."/>
            <person name="Nagasaki H."/>
            <person name="Nagata Y."/>
            <person name="Naito S."/>
            <person name="Nakashima M."/>
            <person name="Nakama Y."/>
            <person name="Nakamichi Y."/>
            <person name="Nakamura M."/>
            <person name="Meguro A."/>
            <person name="Negishi M."/>
            <person name="Ohta I."/>
            <person name="Ohta T."/>
            <person name="Okamoto M."/>
            <person name="Ono N."/>
            <person name="Saji S."/>
            <person name="Sakaguchi M."/>
            <person name="Sakai K."/>
            <person name="Shibata M."/>
            <person name="Shimokawa T."/>
            <person name="Song J."/>
            <person name="Takazaki Y."/>
            <person name="Terasawa K."/>
            <person name="Tsugane M."/>
            <person name="Tsuji K."/>
            <person name="Ueda S."/>
            <person name="Waki K."/>
            <person name="Yamagata H."/>
            <person name="Yamamoto M."/>
            <person name="Yamamoto S."/>
            <person name="Yamane H."/>
            <person name="Yoshiki S."/>
            <person name="Yoshihara R."/>
            <person name="Yukawa K."/>
            <person name="Zhong H."/>
            <person name="Yano M."/>
            <person name="Yuan Q."/>
            <person name="Ouyang S."/>
            <person name="Liu J."/>
            <person name="Jones K.M."/>
            <person name="Gansberger K."/>
            <person name="Moffat K."/>
            <person name="Hill J."/>
            <person name="Bera J."/>
            <person name="Fadrosh D."/>
            <person name="Jin S."/>
            <person name="Johri S."/>
            <person name="Kim M."/>
            <person name="Overton L."/>
            <person name="Reardon M."/>
            <person name="Tsitrin T."/>
            <person name="Vuong H."/>
            <person name="Weaver B."/>
            <person name="Ciecko A."/>
            <person name="Tallon L."/>
            <person name="Jackson J."/>
            <person name="Pai G."/>
            <person name="Aken S.V."/>
            <person name="Utterback T."/>
            <person name="Reidmuller S."/>
            <person name="Feldblyum T."/>
            <person name="Hsiao J."/>
            <person name="Zismann V."/>
            <person name="Iobst S."/>
            <person name="de Vazeille A.R."/>
            <person name="Buell C.R."/>
            <person name="Ying K."/>
            <person name="Li Y."/>
            <person name="Lu T."/>
            <person name="Huang Y."/>
            <person name="Zhao Q."/>
            <person name="Feng Q."/>
            <person name="Zhang L."/>
            <person name="Zhu J."/>
            <person name="Weng Q."/>
            <person name="Mu J."/>
            <person name="Lu Y."/>
            <person name="Fan D."/>
            <person name="Liu Y."/>
            <person name="Guan J."/>
            <person name="Zhang Y."/>
            <person name="Yu S."/>
            <person name="Liu X."/>
            <person name="Zhang Y."/>
            <person name="Hong G."/>
            <person name="Han B."/>
            <person name="Choisne N."/>
            <person name="Demange N."/>
            <person name="Orjeda G."/>
            <person name="Samain S."/>
            <person name="Cattolico L."/>
            <person name="Pelletier E."/>
            <person name="Couloux A."/>
            <person name="Segurens B."/>
            <person name="Wincker P."/>
            <person name="D'Hont A."/>
            <person name="Scarpelli C."/>
            <person name="Weissenbach J."/>
            <person name="Salanoubat M."/>
            <person name="Quetier F."/>
            <person name="Yu Y."/>
            <person name="Kim H.R."/>
            <person name="Rambo T."/>
            <person name="Currie J."/>
            <person name="Collura K."/>
            <person name="Luo M."/>
            <person name="Yang T."/>
            <person name="Ammiraju J.S.S."/>
            <person name="Engler F."/>
            <person name="Soderlund C."/>
            <person name="Wing R.A."/>
            <person name="Palmer L.E."/>
            <person name="de la Bastide M."/>
            <person name="Spiegel L."/>
            <person name="Nascimento L."/>
            <person name="Zutavern T."/>
            <person name="O'Shaughnessy A."/>
            <person name="Dike S."/>
            <person name="Dedhia N."/>
            <person name="Preston R."/>
            <person name="Balija V."/>
            <person name="McCombie W.R."/>
            <person name="Chow T."/>
            <person name="Chen H."/>
            <person name="Chung M."/>
            <person name="Chen C."/>
            <person name="Shaw J."/>
            <person name="Wu H."/>
            <person name="Hsiao K."/>
            <person name="Chao Y."/>
            <person name="Chu M."/>
            <person name="Cheng C."/>
            <person name="Hour A."/>
            <person name="Lee P."/>
            <person name="Lin S."/>
            <person name="Lin Y."/>
            <person name="Liou J."/>
            <person name="Liu S."/>
            <person name="Hsing Y."/>
            <person name="Raghuvanshi S."/>
            <person name="Mohanty A."/>
            <person name="Bharti A.K."/>
            <person name="Gaur A."/>
            <person name="Gupta V."/>
            <person name="Kumar D."/>
            <person name="Ravi V."/>
            <person name="Vij S."/>
            <person name="Kapur A."/>
            <person name="Khurana P."/>
            <person name="Khurana P."/>
            <person name="Khurana J.P."/>
            <person name="Tyagi A.K."/>
            <person name="Gaikwad K."/>
            <person name="Singh A."/>
            <person name="Dalal V."/>
            <person name="Srivastava S."/>
            <person name="Dixit A."/>
            <person name="Pal A.K."/>
            <person name="Ghazi I.A."/>
            <person name="Yadav M."/>
            <person name="Pandit A."/>
            <person name="Bhargava A."/>
            <person name="Sureshbabu K."/>
            <person name="Batra K."/>
            <person name="Sharma T.R."/>
            <person name="Mohapatra T."/>
            <person name="Singh N.K."/>
            <person name="Messing J."/>
            <person name="Nelson A.B."/>
            <person name="Fuks G."/>
            <person name="Kavchok S."/>
            <person name="Keizer G."/>
            <person name="Linton E."/>
            <person name="Llaca V."/>
            <person name="Song R."/>
            <person name="Tanyolac B."/>
            <person name="Young S."/>
            <person name="Ho-Il K."/>
            <person name="Hahn J.H."/>
            <person name="Sangsakoo G."/>
            <person name="Vanavichit A."/>
            <person name="de Mattos Luiz.A.T."/>
            <person name="Zimmer P.D."/>
            <person name="Malone G."/>
            <person name="Dellagostin O."/>
            <person name="de Oliveira A.C."/>
            <person name="Bevan M."/>
            <person name="Bancroft I."/>
            <person name="Minx P."/>
            <person name="Cordum H."/>
            <person name="Wilson R."/>
            <person name="Cheng Z."/>
            <person name="Jin W."/>
            <person name="Jiang J."/>
            <person name="Leong S.A."/>
            <person name="Iwama H."/>
            <person name="Gojobori T."/>
            <person name="Itoh T."/>
            <person name="Niimura Y."/>
            <person name="Fujii Y."/>
            <person name="Habara T."/>
            <person name="Sakai H."/>
            <person name="Sato Y."/>
            <person name="Wilson G."/>
            <person name="Kumar K."/>
            <person name="McCouch S."/>
            <person name="Juretic N."/>
            <person name="Hoen D."/>
            <person name="Wright S."/>
            <person name="Bruskiewich R."/>
            <person name="Bureau T."/>
            <person name="Miyao A."/>
            <person name="Hirochika H."/>
            <person name="Nishikawa T."/>
            <person name="Kadowaki K."/>
            <person name="Sugiura M."/>
            <person name="Burr B."/>
            <person name="Sasaki T."/>
        </authorList>
    </citation>
    <scope>NUCLEOTIDE SEQUENCE [LARGE SCALE GENOMIC DNA]</scope>
    <source>
        <strain evidence="2">cv. Nipponbare</strain>
    </source>
</reference>
<protein>
    <submittedName>
        <fullName evidence="1">Os01g0881966 protein</fullName>
    </submittedName>
</protein>
<dbReference type="EMBL" id="AP014957">
    <property type="protein sequence ID" value="BAS75567.1"/>
    <property type="molecule type" value="Genomic_DNA"/>
</dbReference>
<evidence type="ECO:0000313" key="1">
    <source>
        <dbReference type="EMBL" id="BAS75567.1"/>
    </source>
</evidence>
<reference evidence="1 2" key="3">
    <citation type="journal article" date="2013" name="Rice">
        <title>Improvement of the Oryza sativa Nipponbare reference genome using next generation sequence and optical map data.</title>
        <authorList>
            <person name="Kawahara Y."/>
            <person name="de la Bastide M."/>
            <person name="Hamilton J.P."/>
            <person name="Kanamori H."/>
            <person name="McCombie W.R."/>
            <person name="Ouyang S."/>
            <person name="Schwartz D.C."/>
            <person name="Tanaka T."/>
            <person name="Wu J."/>
            <person name="Zhou S."/>
            <person name="Childs K.L."/>
            <person name="Davidson R.M."/>
            <person name="Lin H."/>
            <person name="Quesada-Ocampo L."/>
            <person name="Vaillancourt B."/>
            <person name="Sakai H."/>
            <person name="Lee S.S."/>
            <person name="Kim J."/>
            <person name="Numa H."/>
            <person name="Itoh T."/>
            <person name="Buell C.R."/>
            <person name="Matsumoto T."/>
        </authorList>
    </citation>
    <scope>NUCLEOTIDE SEQUENCE [LARGE SCALE GENOMIC DNA]</scope>
    <source>
        <strain evidence="2">cv. Nipponbare</strain>
    </source>
</reference>
<accession>A0A0P0VBB0</accession>
<feature type="non-terminal residue" evidence="1">
    <location>
        <position position="1"/>
    </location>
</feature>
<name>A0A0P0VBB0_ORYSJ</name>
<gene>
    <name evidence="1" type="ordered locus">Os01g0881966</name>
    <name evidence="1" type="ORF">OSNPB_010881966</name>
</gene>
<dbReference type="SMR" id="A0A0P0VBB0"/>
<dbReference type="InParanoid" id="A0A0P0VBB0"/>
<dbReference type="AlphaFoldDB" id="A0A0P0VBB0"/>